<accession>G0PLG6</accession>
<dbReference type="InterPro" id="IPR016024">
    <property type="entry name" value="ARM-type_fold"/>
</dbReference>
<dbReference type="InterPro" id="IPR002553">
    <property type="entry name" value="Clathrin/coatomer_adapt-like_N"/>
</dbReference>
<dbReference type="EMBL" id="GL381087">
    <property type="protein sequence ID" value="EGT34961.1"/>
    <property type="molecule type" value="Genomic_DNA"/>
</dbReference>
<dbReference type="eggNOG" id="KOG1077">
    <property type="taxonomic scope" value="Eukaryota"/>
</dbReference>
<dbReference type="OrthoDB" id="413467at2759"/>
<evidence type="ECO:0000313" key="6">
    <source>
        <dbReference type="EMBL" id="EGT34961.1"/>
    </source>
</evidence>
<dbReference type="InterPro" id="IPR011989">
    <property type="entry name" value="ARM-like"/>
</dbReference>
<keyword evidence="2" id="KW-0813">Transport</keyword>
<dbReference type="InterPro" id="IPR050840">
    <property type="entry name" value="Adaptor_Complx_Large_Subunit"/>
</dbReference>
<keyword evidence="7" id="KW-1185">Reference proteome</keyword>
<keyword evidence="4" id="KW-0472">Membrane</keyword>
<dbReference type="Proteomes" id="UP000008068">
    <property type="component" value="Unassembled WGS sequence"/>
</dbReference>
<dbReference type="STRING" id="135651.G0PLG6"/>
<proteinExistence type="predicted"/>
<comment type="subcellular location">
    <subcellularLocation>
        <location evidence="1">Endomembrane system</location>
    </subcellularLocation>
</comment>
<organism evidence="7">
    <name type="scientific">Caenorhabditis brenneri</name>
    <name type="common">Nematode worm</name>
    <dbReference type="NCBI Taxonomy" id="135651"/>
    <lineage>
        <taxon>Eukaryota</taxon>
        <taxon>Metazoa</taxon>
        <taxon>Ecdysozoa</taxon>
        <taxon>Nematoda</taxon>
        <taxon>Chromadorea</taxon>
        <taxon>Rhabditida</taxon>
        <taxon>Rhabditina</taxon>
        <taxon>Rhabditomorpha</taxon>
        <taxon>Rhabditoidea</taxon>
        <taxon>Rhabditidae</taxon>
        <taxon>Peloderinae</taxon>
        <taxon>Caenorhabditis</taxon>
    </lineage>
</organism>
<evidence type="ECO:0000256" key="1">
    <source>
        <dbReference type="ARBA" id="ARBA00004308"/>
    </source>
</evidence>
<dbReference type="Gene3D" id="1.25.10.10">
    <property type="entry name" value="Leucine-rich Repeat Variant"/>
    <property type="match status" value="1"/>
</dbReference>
<dbReference type="OMA" id="PTYHENM"/>
<evidence type="ECO:0000256" key="3">
    <source>
        <dbReference type="ARBA" id="ARBA00022927"/>
    </source>
</evidence>
<dbReference type="GO" id="GO:0030117">
    <property type="term" value="C:membrane coat"/>
    <property type="evidence" value="ECO:0007669"/>
    <property type="project" value="InterPro"/>
</dbReference>
<dbReference type="SUPFAM" id="SSF48371">
    <property type="entry name" value="ARM repeat"/>
    <property type="match status" value="1"/>
</dbReference>
<evidence type="ECO:0000256" key="2">
    <source>
        <dbReference type="ARBA" id="ARBA00022448"/>
    </source>
</evidence>
<name>G0PLG6_CAEBE</name>
<dbReference type="GO" id="GO:0016192">
    <property type="term" value="P:vesicle-mediated transport"/>
    <property type="evidence" value="ECO:0007669"/>
    <property type="project" value="InterPro"/>
</dbReference>
<evidence type="ECO:0000313" key="7">
    <source>
        <dbReference type="Proteomes" id="UP000008068"/>
    </source>
</evidence>
<evidence type="ECO:0000259" key="5">
    <source>
        <dbReference type="Pfam" id="PF01602"/>
    </source>
</evidence>
<sequence>MVLKVAILAEKYATDYTWYVDVILKLIRIAGNYVSEEIWYRVIQVVVNREDVQGYAAKTVFEALQNPTYHENMVKVEGYILGEFGNFIAGGERSRT</sequence>
<dbReference type="HOGENOM" id="CLU_2361558_0_0_1"/>
<dbReference type="Pfam" id="PF01602">
    <property type="entry name" value="Adaptin_N"/>
    <property type="match status" value="1"/>
</dbReference>
<gene>
    <name evidence="6" type="ORF">CAEBREN_05468</name>
</gene>
<feature type="domain" description="Clathrin/coatomer adaptor adaptin-like N-terminal" evidence="5">
    <location>
        <begin position="1"/>
        <end position="89"/>
    </location>
</feature>
<dbReference type="GO" id="GO:0006886">
    <property type="term" value="P:intracellular protein transport"/>
    <property type="evidence" value="ECO:0007669"/>
    <property type="project" value="InterPro"/>
</dbReference>
<dbReference type="InParanoid" id="G0PLG6"/>
<protein>
    <recommendedName>
        <fullName evidence="5">Clathrin/coatomer adaptor adaptin-like N-terminal domain-containing protein</fullName>
    </recommendedName>
</protein>
<dbReference type="PANTHER" id="PTHR22780">
    <property type="entry name" value="ADAPTIN, ALPHA/GAMMA/EPSILON"/>
    <property type="match status" value="1"/>
</dbReference>
<dbReference type="GO" id="GO:0012505">
    <property type="term" value="C:endomembrane system"/>
    <property type="evidence" value="ECO:0007669"/>
    <property type="project" value="UniProtKB-SubCell"/>
</dbReference>
<dbReference type="AlphaFoldDB" id="G0PLG6"/>
<reference evidence="7" key="1">
    <citation type="submission" date="2011-07" db="EMBL/GenBank/DDBJ databases">
        <authorList>
            <consortium name="Caenorhabditis brenneri Sequencing and Analysis Consortium"/>
            <person name="Wilson R.K."/>
        </authorList>
    </citation>
    <scope>NUCLEOTIDE SEQUENCE [LARGE SCALE GENOMIC DNA]</scope>
    <source>
        <strain evidence="7">PB2801</strain>
    </source>
</reference>
<keyword evidence="3" id="KW-0653">Protein transport</keyword>
<evidence type="ECO:0000256" key="4">
    <source>
        <dbReference type="ARBA" id="ARBA00023136"/>
    </source>
</evidence>